<dbReference type="Proteomes" id="UP000662572">
    <property type="component" value="Unassembled WGS sequence"/>
</dbReference>
<dbReference type="PROSITE" id="PS50895">
    <property type="entry name" value="SURF1"/>
    <property type="match status" value="1"/>
</dbReference>
<dbReference type="EMBL" id="BMZB01000002">
    <property type="protein sequence ID" value="GGZ33369.1"/>
    <property type="molecule type" value="Genomic_DNA"/>
</dbReference>
<keyword evidence="6" id="KW-1003">Cell membrane</keyword>
<dbReference type="PANTHER" id="PTHR23427:SF2">
    <property type="entry name" value="SURFEIT LOCUS PROTEIN 1"/>
    <property type="match status" value="1"/>
</dbReference>
<dbReference type="InterPro" id="IPR002994">
    <property type="entry name" value="Surf1/Shy1"/>
</dbReference>
<evidence type="ECO:0000256" key="6">
    <source>
        <dbReference type="RuleBase" id="RU363076"/>
    </source>
</evidence>
<dbReference type="GO" id="GO:0005886">
    <property type="term" value="C:plasma membrane"/>
    <property type="evidence" value="ECO:0007669"/>
    <property type="project" value="UniProtKB-SubCell"/>
</dbReference>
<comment type="similarity">
    <text evidence="2 6">Belongs to the SURF1 family.</text>
</comment>
<evidence type="ECO:0000313" key="7">
    <source>
        <dbReference type="EMBL" id="GGZ33369.1"/>
    </source>
</evidence>
<dbReference type="Pfam" id="PF02104">
    <property type="entry name" value="SURF1"/>
    <property type="match status" value="1"/>
</dbReference>
<evidence type="ECO:0000256" key="4">
    <source>
        <dbReference type="ARBA" id="ARBA00022989"/>
    </source>
</evidence>
<dbReference type="AlphaFoldDB" id="A0A918Q774"/>
<protein>
    <recommendedName>
        <fullName evidence="6">SURF1-like protein</fullName>
    </recommendedName>
</protein>
<feature type="transmembrane region" description="Helical" evidence="6">
    <location>
        <begin position="208"/>
        <end position="229"/>
    </location>
</feature>
<evidence type="ECO:0000256" key="1">
    <source>
        <dbReference type="ARBA" id="ARBA00004370"/>
    </source>
</evidence>
<keyword evidence="3 6" id="KW-0812">Transmembrane</keyword>
<organism evidence="7 8">
    <name type="scientific">Asticcacaulis endophyticus</name>
    <dbReference type="NCBI Taxonomy" id="1395890"/>
    <lineage>
        <taxon>Bacteria</taxon>
        <taxon>Pseudomonadati</taxon>
        <taxon>Pseudomonadota</taxon>
        <taxon>Alphaproteobacteria</taxon>
        <taxon>Caulobacterales</taxon>
        <taxon>Caulobacteraceae</taxon>
        <taxon>Asticcacaulis</taxon>
    </lineage>
</organism>
<comment type="caution">
    <text evidence="7">The sequence shown here is derived from an EMBL/GenBank/DDBJ whole genome shotgun (WGS) entry which is preliminary data.</text>
</comment>
<evidence type="ECO:0000313" key="8">
    <source>
        <dbReference type="Proteomes" id="UP000662572"/>
    </source>
</evidence>
<dbReference type="PANTHER" id="PTHR23427">
    <property type="entry name" value="SURFEIT LOCUS PROTEIN"/>
    <property type="match status" value="1"/>
</dbReference>
<keyword evidence="4 6" id="KW-1133">Transmembrane helix</keyword>
<evidence type="ECO:0000256" key="3">
    <source>
        <dbReference type="ARBA" id="ARBA00022692"/>
    </source>
</evidence>
<dbReference type="InterPro" id="IPR045214">
    <property type="entry name" value="Surf1/Surf4"/>
</dbReference>
<name>A0A918Q774_9CAUL</name>
<sequence length="239" mass="26716">MRRLIALSLVTLCVLALTGLGVWQVQRLMWKNALITAVNERTQSPPIALDAKDGQWPTLTQDRDEYRRVTVTGQFRHDKEVQVYALTEAGAGYWVMTPLTTANGATIFINRGYVPTDRRDPATRAEGQMSGPVTVTGLVRMSQDKGWLFLPPNDPVAEQWSLRDTKQMAKARGLGHVADYFVDADASPITGGWPKGGMTVVKFTNNHLSYALTWFAMAAFLAGFTVWWLRRPKTQAPKY</sequence>
<evidence type="ECO:0000256" key="2">
    <source>
        <dbReference type="ARBA" id="ARBA00007165"/>
    </source>
</evidence>
<reference evidence="7" key="2">
    <citation type="submission" date="2020-09" db="EMBL/GenBank/DDBJ databases">
        <authorList>
            <person name="Sun Q."/>
            <person name="Kim S."/>
        </authorList>
    </citation>
    <scope>NUCLEOTIDE SEQUENCE</scope>
    <source>
        <strain evidence="7">KCTC 32296</strain>
    </source>
</reference>
<comment type="subcellular location">
    <subcellularLocation>
        <location evidence="6">Cell membrane</location>
        <topology evidence="6">Multi-pass membrane protein</topology>
    </subcellularLocation>
    <subcellularLocation>
        <location evidence="1">Membrane</location>
    </subcellularLocation>
</comment>
<accession>A0A918Q774</accession>
<keyword evidence="5 6" id="KW-0472">Membrane</keyword>
<proteinExistence type="inferred from homology"/>
<dbReference type="CDD" id="cd06662">
    <property type="entry name" value="SURF1"/>
    <property type="match status" value="1"/>
</dbReference>
<gene>
    <name evidence="7" type="ORF">GCM10011273_19590</name>
</gene>
<evidence type="ECO:0000256" key="5">
    <source>
        <dbReference type="ARBA" id="ARBA00023136"/>
    </source>
</evidence>
<keyword evidence="8" id="KW-1185">Reference proteome</keyword>
<reference evidence="7" key="1">
    <citation type="journal article" date="2014" name="Int. J. Syst. Evol. Microbiol.">
        <title>Complete genome sequence of Corynebacterium casei LMG S-19264T (=DSM 44701T), isolated from a smear-ripened cheese.</title>
        <authorList>
            <consortium name="US DOE Joint Genome Institute (JGI-PGF)"/>
            <person name="Walter F."/>
            <person name="Albersmeier A."/>
            <person name="Kalinowski J."/>
            <person name="Ruckert C."/>
        </authorList>
    </citation>
    <scope>NUCLEOTIDE SEQUENCE</scope>
    <source>
        <strain evidence="7">KCTC 32296</strain>
    </source>
</reference>
<dbReference type="RefSeq" id="WP_189486272.1">
    <property type="nucleotide sequence ID" value="NZ_BMZB01000002.1"/>
</dbReference>
<comment type="caution">
    <text evidence="6">Lacks conserved residue(s) required for the propagation of feature annotation.</text>
</comment>